<keyword evidence="5" id="KW-0678">Repressor</keyword>
<keyword evidence="5" id="KW-0805">Transcription regulation</keyword>
<dbReference type="NCBIfam" id="TIGR00121">
    <property type="entry name" value="birA_ligase"/>
    <property type="match status" value="1"/>
</dbReference>
<organism evidence="7 8">
    <name type="scientific">Pelosinus propionicus DSM 13327</name>
    <dbReference type="NCBI Taxonomy" id="1123291"/>
    <lineage>
        <taxon>Bacteria</taxon>
        <taxon>Bacillati</taxon>
        <taxon>Bacillota</taxon>
        <taxon>Negativicutes</taxon>
        <taxon>Selenomonadales</taxon>
        <taxon>Sporomusaceae</taxon>
        <taxon>Pelosinus</taxon>
    </lineage>
</organism>
<dbReference type="InterPro" id="IPR004408">
    <property type="entry name" value="Biotin_CoA_COase_ligase"/>
</dbReference>
<dbReference type="CDD" id="cd00090">
    <property type="entry name" value="HTH_ARSR"/>
    <property type="match status" value="1"/>
</dbReference>
<feature type="binding site" evidence="5">
    <location>
        <position position="115"/>
    </location>
    <ligand>
        <name>biotin</name>
        <dbReference type="ChEBI" id="CHEBI:57586"/>
    </ligand>
</feature>
<dbReference type="HAMAP" id="MF_00978">
    <property type="entry name" value="Bifunct_BirA"/>
    <property type="match status" value="1"/>
</dbReference>
<feature type="binding site" evidence="5">
    <location>
        <begin position="119"/>
        <end position="121"/>
    </location>
    <ligand>
        <name>biotin</name>
        <dbReference type="ChEBI" id="CHEBI:57586"/>
    </ligand>
</feature>
<dbReference type="SUPFAM" id="SSF46785">
    <property type="entry name" value="Winged helix' DNA-binding domain"/>
    <property type="match status" value="1"/>
</dbReference>
<keyword evidence="1 5" id="KW-0436">Ligase</keyword>
<feature type="DNA-binding region" description="H-T-H motif" evidence="5">
    <location>
        <begin position="19"/>
        <end position="38"/>
    </location>
</feature>
<name>A0A1I4NS57_9FIRM</name>
<evidence type="ECO:0000313" key="8">
    <source>
        <dbReference type="Proteomes" id="UP000199520"/>
    </source>
</evidence>
<evidence type="ECO:0000259" key="6">
    <source>
        <dbReference type="PROSITE" id="PS51733"/>
    </source>
</evidence>
<dbReference type="Gene3D" id="3.30.930.10">
    <property type="entry name" value="Bira Bifunctional Protein, Domain 2"/>
    <property type="match status" value="1"/>
</dbReference>
<dbReference type="GO" id="GO:0016740">
    <property type="term" value="F:transferase activity"/>
    <property type="evidence" value="ECO:0007669"/>
    <property type="project" value="UniProtKB-ARBA"/>
</dbReference>
<keyword evidence="5" id="KW-0804">Transcription</keyword>
<comment type="function">
    <text evidence="5">Acts both as a biotin--[acetyl-CoA-carboxylase] ligase and a repressor.</text>
</comment>
<proteinExistence type="inferred from homology"/>
<dbReference type="GO" id="GO:0005524">
    <property type="term" value="F:ATP binding"/>
    <property type="evidence" value="ECO:0007669"/>
    <property type="project" value="UniProtKB-UniRule"/>
</dbReference>
<dbReference type="Proteomes" id="UP000199520">
    <property type="component" value="Unassembled WGS sequence"/>
</dbReference>
<dbReference type="Pfam" id="PF02237">
    <property type="entry name" value="BPL_C"/>
    <property type="match status" value="1"/>
</dbReference>
<dbReference type="InterPro" id="IPR004143">
    <property type="entry name" value="BPL_LPL_catalytic"/>
</dbReference>
<dbReference type="GO" id="GO:0003677">
    <property type="term" value="F:DNA binding"/>
    <property type="evidence" value="ECO:0007669"/>
    <property type="project" value="UniProtKB-UniRule"/>
</dbReference>
<feature type="binding site" evidence="5">
    <location>
        <position position="186"/>
    </location>
    <ligand>
        <name>biotin</name>
        <dbReference type="ChEBI" id="CHEBI:57586"/>
    </ligand>
</feature>
<evidence type="ECO:0000256" key="3">
    <source>
        <dbReference type="ARBA" id="ARBA00022840"/>
    </source>
</evidence>
<accession>A0A1I4NS57</accession>
<evidence type="ECO:0000256" key="2">
    <source>
        <dbReference type="ARBA" id="ARBA00022741"/>
    </source>
</evidence>
<keyword evidence="8" id="KW-1185">Reference proteome</keyword>
<dbReference type="GO" id="GO:0006355">
    <property type="term" value="P:regulation of DNA-templated transcription"/>
    <property type="evidence" value="ECO:0007669"/>
    <property type="project" value="UniProtKB-UniRule"/>
</dbReference>
<evidence type="ECO:0000256" key="1">
    <source>
        <dbReference type="ARBA" id="ARBA00022598"/>
    </source>
</evidence>
<dbReference type="Gene3D" id="1.10.10.10">
    <property type="entry name" value="Winged helix-like DNA-binding domain superfamily/Winged helix DNA-binding domain"/>
    <property type="match status" value="1"/>
</dbReference>
<dbReference type="AlphaFoldDB" id="A0A1I4NS57"/>
<dbReference type="InterPro" id="IPR036388">
    <property type="entry name" value="WH-like_DNA-bd_sf"/>
</dbReference>
<dbReference type="Pfam" id="PF03099">
    <property type="entry name" value="BPL_LplA_LipB"/>
    <property type="match status" value="1"/>
</dbReference>
<dbReference type="PANTHER" id="PTHR12835:SF5">
    <property type="entry name" value="BIOTIN--PROTEIN LIGASE"/>
    <property type="match status" value="1"/>
</dbReference>
<dbReference type="Gene3D" id="2.30.30.100">
    <property type="match status" value="1"/>
</dbReference>
<dbReference type="GO" id="GO:0005737">
    <property type="term" value="C:cytoplasm"/>
    <property type="evidence" value="ECO:0007669"/>
    <property type="project" value="TreeGrafter"/>
</dbReference>
<gene>
    <name evidence="5" type="primary">birA</name>
    <name evidence="7" type="ORF">SAMN04490355_105128</name>
</gene>
<protein>
    <recommendedName>
        <fullName evidence="5">Bifunctional ligase/repressor BirA</fullName>
    </recommendedName>
    <alternativeName>
        <fullName evidence="5">Biotin--[acetyl-CoA-carboxylase] ligase</fullName>
        <ecNumber evidence="5">6.3.4.15</ecNumber>
    </alternativeName>
    <alternativeName>
        <fullName evidence="5">Biotin--protein ligase</fullName>
    </alternativeName>
    <alternativeName>
        <fullName evidence="5">Biotin-[acetyl-CoA carboxylase] synthetase</fullName>
    </alternativeName>
</protein>
<feature type="domain" description="BPL/LPL catalytic" evidence="6">
    <location>
        <begin position="67"/>
        <end position="263"/>
    </location>
</feature>
<dbReference type="SUPFAM" id="SSF50037">
    <property type="entry name" value="C-terminal domain of transcriptional repressors"/>
    <property type="match status" value="1"/>
</dbReference>
<dbReference type="PROSITE" id="PS51733">
    <property type="entry name" value="BPL_LPL_CATALYTIC"/>
    <property type="match status" value="1"/>
</dbReference>
<dbReference type="SUPFAM" id="SSF55681">
    <property type="entry name" value="Class II aaRS and biotin synthetases"/>
    <property type="match status" value="1"/>
</dbReference>
<dbReference type="STRING" id="1123291.SAMN04490355_105128"/>
<comment type="catalytic activity">
    <reaction evidence="5">
        <text>biotin + L-lysyl-[protein] + ATP = N(6)-biotinyl-L-lysyl-[protein] + AMP + diphosphate + H(+)</text>
        <dbReference type="Rhea" id="RHEA:11756"/>
        <dbReference type="Rhea" id="RHEA-COMP:9752"/>
        <dbReference type="Rhea" id="RHEA-COMP:10505"/>
        <dbReference type="ChEBI" id="CHEBI:15378"/>
        <dbReference type="ChEBI" id="CHEBI:29969"/>
        <dbReference type="ChEBI" id="CHEBI:30616"/>
        <dbReference type="ChEBI" id="CHEBI:33019"/>
        <dbReference type="ChEBI" id="CHEBI:57586"/>
        <dbReference type="ChEBI" id="CHEBI:83144"/>
        <dbReference type="ChEBI" id="CHEBI:456215"/>
        <dbReference type="EC" id="6.3.4.15"/>
    </reaction>
</comment>
<dbReference type="GO" id="GO:0004077">
    <property type="term" value="F:biotin--[biotin carboxyl-carrier protein] ligase activity"/>
    <property type="evidence" value="ECO:0007669"/>
    <property type="project" value="UniProtKB-UniRule"/>
</dbReference>
<feature type="binding site" evidence="5">
    <location>
        <begin position="91"/>
        <end position="93"/>
    </location>
    <ligand>
        <name>biotin</name>
        <dbReference type="ChEBI" id="CHEBI:57586"/>
    </ligand>
</feature>
<dbReference type="InterPro" id="IPR013196">
    <property type="entry name" value="HTH_11"/>
</dbReference>
<keyword evidence="4 5" id="KW-0092">Biotin</keyword>
<dbReference type="InterPro" id="IPR030855">
    <property type="entry name" value="Bifunct_BirA"/>
</dbReference>
<evidence type="ECO:0000256" key="5">
    <source>
        <dbReference type="HAMAP-Rule" id="MF_00978"/>
    </source>
</evidence>
<dbReference type="InterPro" id="IPR008988">
    <property type="entry name" value="Transcriptional_repressor_C"/>
</dbReference>
<dbReference type="Pfam" id="PF08279">
    <property type="entry name" value="HTH_11"/>
    <property type="match status" value="1"/>
</dbReference>
<keyword evidence="5" id="KW-0238">DNA-binding</keyword>
<dbReference type="PANTHER" id="PTHR12835">
    <property type="entry name" value="BIOTIN PROTEIN LIGASE"/>
    <property type="match status" value="1"/>
</dbReference>
<dbReference type="GO" id="GO:0009249">
    <property type="term" value="P:protein lipoylation"/>
    <property type="evidence" value="ECO:0007669"/>
    <property type="project" value="UniProtKB-ARBA"/>
</dbReference>
<dbReference type="InterPro" id="IPR003142">
    <property type="entry name" value="BPL_C"/>
</dbReference>
<dbReference type="RefSeq" id="WP_090942305.1">
    <property type="nucleotide sequence ID" value="NZ_FOTS01000051.1"/>
</dbReference>
<dbReference type="InterPro" id="IPR045864">
    <property type="entry name" value="aa-tRNA-synth_II/BPL/LPL"/>
</dbReference>
<dbReference type="InterPro" id="IPR036390">
    <property type="entry name" value="WH_DNA-bd_sf"/>
</dbReference>
<comment type="similarity">
    <text evidence="5">Belongs to the biotin--protein ligase family.</text>
</comment>
<dbReference type="EC" id="6.3.4.15" evidence="5"/>
<evidence type="ECO:0000256" key="4">
    <source>
        <dbReference type="ARBA" id="ARBA00023267"/>
    </source>
</evidence>
<dbReference type="OrthoDB" id="9807064at2"/>
<dbReference type="EMBL" id="FOTS01000051">
    <property type="protein sequence ID" value="SFM18341.1"/>
    <property type="molecule type" value="Genomic_DNA"/>
</dbReference>
<evidence type="ECO:0000313" key="7">
    <source>
        <dbReference type="EMBL" id="SFM18341.1"/>
    </source>
</evidence>
<keyword evidence="3 5" id="KW-0067">ATP-binding</keyword>
<reference evidence="8" key="1">
    <citation type="submission" date="2016-10" db="EMBL/GenBank/DDBJ databases">
        <authorList>
            <person name="Varghese N."/>
            <person name="Submissions S."/>
        </authorList>
    </citation>
    <scope>NUCLEOTIDE SEQUENCE [LARGE SCALE GENOMIC DNA]</scope>
    <source>
        <strain evidence="8">DSM 13327</strain>
    </source>
</reference>
<sequence length="330" mass="36971">MRTSILNMLRNYPNEYLSGEEISRQLAVSRTAIWKHIQTLKQGGYEIEAHPRRGYRLKSVPDFLLPDEIRDQLQTKTLGQQEIFYFEKIESTNNEAKKQANLGCHEGAIVLAEMQNGGRGRISRSWFSPAGKGIWLSVVLKPPFHPYDAPKCTLLAAVAVTKAIRSITQVQCGIKWPNDILYEGKKIVGILTEMNAEMDAINHVVIGMGINVNISQEEFPLDIRETATSLSAAAHKPIPRLPLLQEILSALEKEYHKVIQYGFVEMLDEWRELSVTLGQTVDIIGVSQKSSGLAVDIDKDGALLVEIEGRIEKIIAGDVSIRPHHKENLL</sequence>
<dbReference type="InterPro" id="IPR011991">
    <property type="entry name" value="ArsR-like_HTH"/>
</dbReference>
<dbReference type="CDD" id="cd16442">
    <property type="entry name" value="BPL"/>
    <property type="match status" value="1"/>
</dbReference>
<keyword evidence="2 5" id="KW-0547">Nucleotide-binding</keyword>